<gene>
    <name evidence="1" type="ORF">BW727_100373</name>
</gene>
<accession>A0A1S6IMK3</accession>
<evidence type="ECO:0000313" key="1">
    <source>
        <dbReference type="EMBL" id="AQS52766.1"/>
    </source>
</evidence>
<reference evidence="1 2" key="1">
    <citation type="journal article" date="2014" name="Int. J. Syst. Evol. Microbiol.">
        <title>Jeotgalibaca dankookensis gen. nov., sp. nov., a member of the family Carnobacteriaceae, isolated from seujeot (Korean traditional food).</title>
        <authorList>
            <person name="Lee D.G."/>
            <person name="Trujillo M.E."/>
            <person name="Kang H."/>
            <person name="Ahn T.Y."/>
        </authorList>
    </citation>
    <scope>NUCLEOTIDE SEQUENCE [LARGE SCALE GENOMIC DNA]</scope>
    <source>
        <strain evidence="1 2">EX-07</strain>
    </source>
</reference>
<protein>
    <recommendedName>
        <fullName evidence="3">Ethanolamine utilization protein</fullName>
    </recommendedName>
</protein>
<sequence length="211" mass="24377">MEQIEKIIQLVTDRLMDELLQTKTQITTGPTFTILGKSEDYIVRYYKQGGYQNQVGTDFDSPEVLVITEMPLFMLTRLSHLTPNNPTEEAILNRLLKQQPIIVLEEGIEYMQKKSHISKSMIPTFEKAKLELQKWGVKFVQPQYFQNDVVTARNEQVSTPPKKKQLITARTIQSLNLHEGDIFEVTPHMIVTALAKDYLKDQNILIEKRDA</sequence>
<dbReference type="EMBL" id="CP019728">
    <property type="protein sequence ID" value="AQS52766.1"/>
    <property type="molecule type" value="Genomic_DNA"/>
</dbReference>
<organism evidence="1 2">
    <name type="scientific">Jeotgalibaca dankookensis</name>
    <dbReference type="NCBI Taxonomy" id="708126"/>
    <lineage>
        <taxon>Bacteria</taxon>
        <taxon>Bacillati</taxon>
        <taxon>Bacillota</taxon>
        <taxon>Bacilli</taxon>
        <taxon>Lactobacillales</taxon>
        <taxon>Carnobacteriaceae</taxon>
        <taxon>Jeotgalibaca</taxon>
    </lineage>
</organism>
<keyword evidence="2" id="KW-1185">Reference proteome</keyword>
<dbReference type="PIRSF" id="PIRSF034981">
    <property type="entry name" value="Eut_put"/>
    <property type="match status" value="1"/>
</dbReference>
<dbReference type="RefSeq" id="WP_062468386.1">
    <property type="nucleotide sequence ID" value="NZ_BBYN01000007.1"/>
</dbReference>
<dbReference type="Proteomes" id="UP000188993">
    <property type="component" value="Chromosome"/>
</dbReference>
<evidence type="ECO:0000313" key="2">
    <source>
        <dbReference type="Proteomes" id="UP000188993"/>
    </source>
</evidence>
<dbReference type="OrthoDB" id="6197337at2"/>
<dbReference type="STRING" id="708126.BW727_100373"/>
<evidence type="ECO:0008006" key="3">
    <source>
        <dbReference type="Google" id="ProtNLM"/>
    </source>
</evidence>
<proteinExistence type="predicted"/>
<dbReference type="AlphaFoldDB" id="A0A1S6IMK3"/>
<dbReference type="KEGG" id="jda:BW727_100373"/>
<dbReference type="InterPro" id="IPR013372">
    <property type="entry name" value="Eut_put"/>
</dbReference>
<name>A0A1S6IMK3_9LACT</name>